<evidence type="ECO:0000256" key="1">
    <source>
        <dbReference type="SAM" id="Coils"/>
    </source>
</evidence>
<evidence type="ECO:0000313" key="2">
    <source>
        <dbReference type="EMBL" id="NXQ58724.1"/>
    </source>
</evidence>
<dbReference type="EMBL" id="VWYI01027256">
    <property type="protein sequence ID" value="NXQ58724.1"/>
    <property type="molecule type" value="Genomic_DNA"/>
</dbReference>
<feature type="non-terminal residue" evidence="2">
    <location>
        <position position="1"/>
    </location>
</feature>
<dbReference type="OrthoDB" id="287623at2759"/>
<comment type="caution">
    <text evidence="2">The sequence shown here is derived from an EMBL/GenBank/DDBJ whole genome shotgun (WGS) entry which is preliminary data.</text>
</comment>
<keyword evidence="3" id="KW-1185">Reference proteome</keyword>
<dbReference type="PANTHER" id="PTHR47899">
    <property type="entry name" value="COILED-COIL DOMAIN-CONTAINING PROTEIN 171"/>
    <property type="match status" value="1"/>
</dbReference>
<dbReference type="AlphaFoldDB" id="A0A7L2EAP6"/>
<protein>
    <submittedName>
        <fullName evidence="2">CC171 protein</fullName>
    </submittedName>
</protein>
<feature type="non-terminal residue" evidence="2">
    <location>
        <position position="296"/>
    </location>
</feature>
<name>A0A7L2EAP6_ANTMN</name>
<evidence type="ECO:0000313" key="3">
    <source>
        <dbReference type="Proteomes" id="UP000554720"/>
    </source>
</evidence>
<feature type="coiled-coil region" evidence="1">
    <location>
        <begin position="10"/>
        <end position="80"/>
    </location>
</feature>
<keyword evidence="1" id="KW-0175">Coiled coil</keyword>
<dbReference type="Proteomes" id="UP000554720">
    <property type="component" value="Unassembled WGS sequence"/>
</dbReference>
<reference evidence="2 3" key="1">
    <citation type="submission" date="2019-09" db="EMBL/GenBank/DDBJ databases">
        <title>Bird 10,000 Genomes (B10K) Project - Family phase.</title>
        <authorList>
            <person name="Zhang G."/>
        </authorList>
    </citation>
    <scope>NUCLEOTIDE SEQUENCE [LARGE SCALE GENOMIC DNA]</scope>
    <source>
        <strain evidence="2">B10K-DU-011-42</strain>
        <tissue evidence="2">Muscle</tissue>
    </source>
</reference>
<dbReference type="InterPro" id="IPR038820">
    <property type="entry name" value="CCDC171"/>
</dbReference>
<gene>
    <name evidence="2" type="primary">Ccdc171_1</name>
    <name evidence="2" type="ORF">ANTMIN_R10726</name>
</gene>
<dbReference type="PANTHER" id="PTHR47899:SF1">
    <property type="entry name" value="COILED-COIL DOMAIN-CONTAINING PROTEIN 171"/>
    <property type="match status" value="1"/>
</dbReference>
<organism evidence="2 3">
    <name type="scientific">Anthoscopus minutus</name>
    <name type="common">Southern penduline-tit</name>
    <dbReference type="NCBI Taxonomy" id="156561"/>
    <lineage>
        <taxon>Eukaryota</taxon>
        <taxon>Metazoa</taxon>
        <taxon>Chordata</taxon>
        <taxon>Craniata</taxon>
        <taxon>Vertebrata</taxon>
        <taxon>Euteleostomi</taxon>
        <taxon>Archelosauria</taxon>
        <taxon>Archosauria</taxon>
        <taxon>Dinosauria</taxon>
        <taxon>Saurischia</taxon>
        <taxon>Theropoda</taxon>
        <taxon>Coelurosauria</taxon>
        <taxon>Aves</taxon>
        <taxon>Neognathae</taxon>
        <taxon>Neoaves</taxon>
        <taxon>Telluraves</taxon>
        <taxon>Australaves</taxon>
        <taxon>Passeriformes</taxon>
        <taxon>Paridae</taxon>
        <taxon>Anthoscopus</taxon>
    </lineage>
</organism>
<sequence>LDRFSWPELCVVLQENVDALISDLNRANEKISHLEYVCKNKSNTLKELQQSQEDAFNKMAEQMKAQASCWENEKKYLEQQYSGLLGEVHARAQEYQEAAQKNKEKIYVLEKSQEKLALESISVKKMLAQFQKEHSSLLAACALLAGALYPLYGRLCTMSSQRDLLQDQVNIYELVNQKIRTLIHALSDDKENSQDEAKLKKIKSQGLIYVFRRAVIAVLAANRLKVLAQSSSFLFTWKNGLKEGIGIPVYVGKSKCNLSSCEEEKLGCVAALSWFASSSLLAAIISSVTELQDVVN</sequence>
<accession>A0A7L2EAP6</accession>
<proteinExistence type="predicted"/>